<dbReference type="PROSITE" id="PS50017">
    <property type="entry name" value="DEATH_DOMAIN"/>
    <property type="match status" value="1"/>
</dbReference>
<comment type="caution">
    <text evidence="3">The sequence shown here is derived from an EMBL/GenBank/DDBJ whole genome shotgun (WGS) entry which is preliminary data.</text>
</comment>
<feature type="domain" description="Death" evidence="2">
    <location>
        <begin position="142"/>
        <end position="225"/>
    </location>
</feature>
<organism evidence="3 4">
    <name type="scientific">Littorina saxatilis</name>
    <dbReference type="NCBI Taxonomy" id="31220"/>
    <lineage>
        <taxon>Eukaryota</taxon>
        <taxon>Metazoa</taxon>
        <taxon>Spiralia</taxon>
        <taxon>Lophotrochozoa</taxon>
        <taxon>Mollusca</taxon>
        <taxon>Gastropoda</taxon>
        <taxon>Caenogastropoda</taxon>
        <taxon>Littorinimorpha</taxon>
        <taxon>Littorinoidea</taxon>
        <taxon>Littorinidae</taxon>
        <taxon>Littorina</taxon>
    </lineage>
</organism>
<evidence type="ECO:0000313" key="3">
    <source>
        <dbReference type="EMBL" id="KAK7113942.1"/>
    </source>
</evidence>
<keyword evidence="4" id="KW-1185">Reference proteome</keyword>
<name>A0AAN9GMC7_9CAEN</name>
<accession>A0AAN9GMC7</accession>
<protein>
    <recommendedName>
        <fullName evidence="2">Death domain-containing protein</fullName>
    </recommendedName>
</protein>
<dbReference type="CDD" id="cd01670">
    <property type="entry name" value="Death"/>
    <property type="match status" value="1"/>
</dbReference>
<gene>
    <name evidence="3" type="ORF">V1264_000089</name>
</gene>
<evidence type="ECO:0000259" key="2">
    <source>
        <dbReference type="PROSITE" id="PS50017"/>
    </source>
</evidence>
<dbReference type="Gene3D" id="1.10.533.10">
    <property type="entry name" value="Death Domain, Fas"/>
    <property type="match status" value="1"/>
</dbReference>
<proteinExistence type="predicted"/>
<dbReference type="SUPFAM" id="SSF47986">
    <property type="entry name" value="DEATH domain"/>
    <property type="match status" value="1"/>
</dbReference>
<evidence type="ECO:0000256" key="1">
    <source>
        <dbReference type="SAM" id="MobiDB-lite"/>
    </source>
</evidence>
<dbReference type="InterPro" id="IPR011029">
    <property type="entry name" value="DEATH-like_dom_sf"/>
</dbReference>
<dbReference type="Pfam" id="PF00531">
    <property type="entry name" value="Death"/>
    <property type="match status" value="1"/>
</dbReference>
<dbReference type="EMBL" id="JBAMIC010000001">
    <property type="protein sequence ID" value="KAK7113942.1"/>
    <property type="molecule type" value="Genomic_DNA"/>
</dbReference>
<feature type="region of interest" description="Disordered" evidence="1">
    <location>
        <begin position="1"/>
        <end position="68"/>
    </location>
</feature>
<evidence type="ECO:0000313" key="4">
    <source>
        <dbReference type="Proteomes" id="UP001374579"/>
    </source>
</evidence>
<dbReference type="InterPro" id="IPR000488">
    <property type="entry name" value="Death_dom"/>
</dbReference>
<reference evidence="3 4" key="1">
    <citation type="submission" date="2024-02" db="EMBL/GenBank/DDBJ databases">
        <title>Chromosome-scale genome assembly of the rough periwinkle Littorina saxatilis.</title>
        <authorList>
            <person name="De Jode A."/>
            <person name="Faria R."/>
            <person name="Formenti G."/>
            <person name="Sims Y."/>
            <person name="Smith T.P."/>
            <person name="Tracey A."/>
            <person name="Wood J.M.D."/>
            <person name="Zagrodzka Z.B."/>
            <person name="Johannesson K."/>
            <person name="Butlin R.K."/>
            <person name="Leder E.H."/>
        </authorList>
    </citation>
    <scope>NUCLEOTIDE SEQUENCE [LARGE SCALE GENOMIC DNA]</scope>
    <source>
        <strain evidence="3">Snail1</strain>
        <tissue evidence="3">Muscle</tissue>
    </source>
</reference>
<sequence>MAENFRAPVQCSEDTGDNPGLGSIQTGREVQVPSVLSAGGDLEPDAERVDQSAGQQRHRPPQVSPATGVLMQSGDRIEITGEKSKIVATGIAGAMKPGTIFQLGSENHMTIHQDHRSGSDREGRKANIINRCALTVSQEPPMARHFDVISVGLAGDWRRLGRAFGITDAQLDQIRMDFQYDGQHEINYRVLVKWKQQNPRPTLHFLAQTLLDIGRGDLADELSKG</sequence>
<dbReference type="Proteomes" id="UP001374579">
    <property type="component" value="Unassembled WGS sequence"/>
</dbReference>
<dbReference type="GO" id="GO:0007165">
    <property type="term" value="P:signal transduction"/>
    <property type="evidence" value="ECO:0007669"/>
    <property type="project" value="InterPro"/>
</dbReference>
<dbReference type="AlphaFoldDB" id="A0AAN9GMC7"/>